<dbReference type="Proteomes" id="UP000693946">
    <property type="component" value="Unassembled WGS sequence"/>
</dbReference>
<gene>
    <name evidence="1" type="ORF">JOB18_040857</name>
</gene>
<evidence type="ECO:0000313" key="2">
    <source>
        <dbReference type="Proteomes" id="UP000693946"/>
    </source>
</evidence>
<reference evidence="1 2" key="1">
    <citation type="journal article" date="2021" name="Sci. Rep.">
        <title>Chromosome anchoring in Senegalese sole (Solea senegalensis) reveals sex-associated markers and genome rearrangements in flatfish.</title>
        <authorList>
            <person name="Guerrero-Cozar I."/>
            <person name="Gomez-Garrido J."/>
            <person name="Berbel C."/>
            <person name="Martinez-Blanch J.F."/>
            <person name="Alioto T."/>
            <person name="Claros M.G."/>
            <person name="Gagnaire P.A."/>
            <person name="Manchado M."/>
        </authorList>
    </citation>
    <scope>NUCLEOTIDE SEQUENCE [LARGE SCALE GENOMIC DNA]</scope>
    <source>
        <strain evidence="1">Sse05_10M</strain>
    </source>
</reference>
<organism evidence="1 2">
    <name type="scientific">Solea senegalensis</name>
    <name type="common">Senegalese sole</name>
    <dbReference type="NCBI Taxonomy" id="28829"/>
    <lineage>
        <taxon>Eukaryota</taxon>
        <taxon>Metazoa</taxon>
        <taxon>Chordata</taxon>
        <taxon>Craniata</taxon>
        <taxon>Vertebrata</taxon>
        <taxon>Euteleostomi</taxon>
        <taxon>Actinopterygii</taxon>
        <taxon>Neopterygii</taxon>
        <taxon>Teleostei</taxon>
        <taxon>Neoteleostei</taxon>
        <taxon>Acanthomorphata</taxon>
        <taxon>Carangaria</taxon>
        <taxon>Pleuronectiformes</taxon>
        <taxon>Pleuronectoidei</taxon>
        <taxon>Soleidae</taxon>
        <taxon>Solea</taxon>
    </lineage>
</organism>
<protein>
    <submittedName>
        <fullName evidence="1">Uncharacterized protein</fullName>
    </submittedName>
</protein>
<dbReference type="AlphaFoldDB" id="A0AAV6P961"/>
<sequence length="88" mass="9960">MHRSRSIKLSTENAVSTYGEEDLVNNIKIDTAKKMNMKRLENSMWSLLTESPEKPSDVFVYGTETTLGQHQRSVTGCTLNGNIRLIFP</sequence>
<accession>A0AAV6P961</accession>
<comment type="caution">
    <text evidence="1">The sequence shown here is derived from an EMBL/GenBank/DDBJ whole genome shotgun (WGS) entry which is preliminary data.</text>
</comment>
<dbReference type="EMBL" id="JAGKHQ010001843">
    <property type="protein sequence ID" value="KAG7453567.1"/>
    <property type="molecule type" value="Genomic_DNA"/>
</dbReference>
<name>A0AAV6P961_SOLSE</name>
<keyword evidence="2" id="KW-1185">Reference proteome</keyword>
<proteinExistence type="predicted"/>
<evidence type="ECO:0000313" key="1">
    <source>
        <dbReference type="EMBL" id="KAG7453567.1"/>
    </source>
</evidence>